<evidence type="ECO:0000256" key="1">
    <source>
        <dbReference type="ARBA" id="ARBA00022630"/>
    </source>
</evidence>
<dbReference type="EMBL" id="CP163439">
    <property type="protein sequence ID" value="XDQ39490.1"/>
    <property type="molecule type" value="Genomic_DNA"/>
</dbReference>
<accession>A0AB39Q990</accession>
<evidence type="ECO:0000313" key="6">
    <source>
        <dbReference type="EMBL" id="XDQ39490.1"/>
    </source>
</evidence>
<dbReference type="Gene3D" id="3.20.20.30">
    <property type="entry name" value="Luciferase-like domain"/>
    <property type="match status" value="1"/>
</dbReference>
<dbReference type="InterPro" id="IPR050172">
    <property type="entry name" value="SsuD_RutA_monooxygenase"/>
</dbReference>
<dbReference type="AlphaFoldDB" id="A0AB39Q990"/>
<evidence type="ECO:0000259" key="5">
    <source>
        <dbReference type="Pfam" id="PF00296"/>
    </source>
</evidence>
<dbReference type="InterPro" id="IPR036661">
    <property type="entry name" value="Luciferase-like_sf"/>
</dbReference>
<sequence length="296" mass="33169">MRFGIMIVPEDRWRTARHKWLRAEQMGFDHAWTYDHLNWRAFRAKEWFTMVPTLTAAAVETERIGLGVLVASPNLRHPVHLAKDVTGLDDISDGRLILGLGAGAEGFDSRMTRRSSWSRRERTERFAEYVELTDRLLTQPVTTFDARYYLADEVHSQPLCRQQPRVPFAVAASGPRGMRVAARHASYWVTTGEPNRFADAPYEEALPVLRQQVEALEKACVEVGRDPSTVSRLLVAGPTVGGVLDSPAAFFDAAGRFAEAGITDLVVQWPRPDEPFKGSEDVLEKVAEDLDGHRGT</sequence>
<evidence type="ECO:0000256" key="4">
    <source>
        <dbReference type="ARBA" id="ARBA00023033"/>
    </source>
</evidence>
<dbReference type="GO" id="GO:0008726">
    <property type="term" value="F:alkanesulfonate monooxygenase activity"/>
    <property type="evidence" value="ECO:0007669"/>
    <property type="project" value="TreeGrafter"/>
</dbReference>
<dbReference type="Pfam" id="PF00296">
    <property type="entry name" value="Bac_luciferase"/>
    <property type="match status" value="1"/>
</dbReference>
<dbReference type="GO" id="GO:0046306">
    <property type="term" value="P:alkanesulfonate catabolic process"/>
    <property type="evidence" value="ECO:0007669"/>
    <property type="project" value="TreeGrafter"/>
</dbReference>
<feature type="domain" description="Luciferase-like" evidence="5">
    <location>
        <begin position="2"/>
        <end position="215"/>
    </location>
</feature>
<keyword evidence="1" id="KW-0285">Flavoprotein</keyword>
<evidence type="ECO:0000256" key="2">
    <source>
        <dbReference type="ARBA" id="ARBA00022643"/>
    </source>
</evidence>
<proteinExistence type="predicted"/>
<dbReference type="PANTHER" id="PTHR42847">
    <property type="entry name" value="ALKANESULFONATE MONOOXYGENASE"/>
    <property type="match status" value="1"/>
</dbReference>
<dbReference type="RefSeq" id="WP_369174214.1">
    <property type="nucleotide sequence ID" value="NZ_CP163439.1"/>
</dbReference>
<dbReference type="EC" id="1.-.-.-" evidence="6"/>
<evidence type="ECO:0000256" key="3">
    <source>
        <dbReference type="ARBA" id="ARBA00023002"/>
    </source>
</evidence>
<dbReference type="SUPFAM" id="SSF51679">
    <property type="entry name" value="Bacterial luciferase-like"/>
    <property type="match status" value="1"/>
</dbReference>
<reference evidence="6" key="1">
    <citation type="submission" date="2024-07" db="EMBL/GenBank/DDBJ databases">
        <authorList>
            <person name="Yu S.T."/>
        </authorList>
    </citation>
    <scope>NUCLEOTIDE SEQUENCE</scope>
    <source>
        <strain evidence="6">R28</strain>
    </source>
</reference>
<dbReference type="InterPro" id="IPR011251">
    <property type="entry name" value="Luciferase-like_dom"/>
</dbReference>
<keyword evidence="3 6" id="KW-0560">Oxidoreductase</keyword>
<dbReference type="PANTHER" id="PTHR42847:SF4">
    <property type="entry name" value="ALKANESULFONATE MONOOXYGENASE-RELATED"/>
    <property type="match status" value="1"/>
</dbReference>
<organism evidence="6">
    <name type="scientific">Streptomyces sp. R28</name>
    <dbReference type="NCBI Taxonomy" id="3238628"/>
    <lineage>
        <taxon>Bacteria</taxon>
        <taxon>Bacillati</taxon>
        <taxon>Actinomycetota</taxon>
        <taxon>Actinomycetes</taxon>
        <taxon>Kitasatosporales</taxon>
        <taxon>Streptomycetaceae</taxon>
        <taxon>Streptomyces</taxon>
    </lineage>
</organism>
<keyword evidence="4" id="KW-0503">Monooxygenase</keyword>
<keyword evidence="2" id="KW-0288">FMN</keyword>
<protein>
    <submittedName>
        <fullName evidence="6">LLM class flavin-dependent oxidoreductase</fullName>
        <ecNumber evidence="6">1.-.-.-</ecNumber>
    </submittedName>
</protein>
<name>A0AB39Q990_9ACTN</name>
<gene>
    <name evidence="6" type="ORF">AB5J49_42480</name>
</gene>